<dbReference type="PANTHER" id="PTHR43179:SF12">
    <property type="entry name" value="GALACTOFURANOSYLTRANSFERASE GLFT2"/>
    <property type="match status" value="1"/>
</dbReference>
<sequence length="486" mass="53022">MTVPVPRRPVTVVVPIYDDLPGLERCIVALRDGVNFDVDRVLLSNDAGPNADAIERRVLELIDGHTGFQYTRNERNLGFVGNCNRAVLEIDTSGNDVLLLNSDTVPPPGFVEEMAAVLASDDMIGVVCARSDNATIASLPFSRRNPSARATPERTKEVHAAVRDLLPRSTVAPVAMGFCFLTRRSLIERFGLFDEVYSPGYGEENDYCLRINEHGYVSVFANRALVLHAGSTSFSGDRGPTLRLAHERILLERYPFYGGALALFQSRFRDAVDVFADTFVPNDGVVRVALHLPTVVDSATVDRVGALLAAAPDDVVITLVVTRQQLRAARGVFPDARIAAGSRSRQVYDVAVAIGPVSMFDSLTALNASAPRWVLVDAIAPMNRWAMAVAHHRSTALDRIIRRYEDRAVPWRGPEDVLAIVRSAAAEPIDPDRLRARWTAVTDIAEATGLMVHSASVSMRRLAALAFGARNPRLTARLRAIAGRGV</sequence>
<dbReference type="SUPFAM" id="SSF53448">
    <property type="entry name" value="Nucleotide-diphospho-sugar transferases"/>
    <property type="match status" value="1"/>
</dbReference>
<evidence type="ECO:0000313" key="6">
    <source>
        <dbReference type="EMBL" id="MBS4183648.1"/>
    </source>
</evidence>
<comment type="pathway">
    <text evidence="1">Cell wall biogenesis; cell wall polysaccharide biosynthesis.</text>
</comment>
<comment type="similarity">
    <text evidence="2">Belongs to the glycosyltransferase 2 family.</text>
</comment>
<dbReference type="Pfam" id="PF00535">
    <property type="entry name" value="Glycos_transf_2"/>
    <property type="match status" value="1"/>
</dbReference>
<reference evidence="6" key="1">
    <citation type="submission" date="2021-05" db="EMBL/GenBank/DDBJ databases">
        <title>Novel Bacillus species.</title>
        <authorList>
            <person name="Liu G."/>
        </authorList>
    </citation>
    <scope>NUCLEOTIDE SEQUENCE</scope>
    <source>
        <strain evidence="6">FJAT-50051</strain>
    </source>
</reference>
<dbReference type="AlphaFoldDB" id="A0A942T1T5"/>
<evidence type="ECO:0000256" key="1">
    <source>
        <dbReference type="ARBA" id="ARBA00004776"/>
    </source>
</evidence>
<keyword evidence="4" id="KW-0808">Transferase</keyword>
<gene>
    <name evidence="6" type="ORF">KHB02_19855</name>
</gene>
<dbReference type="EMBL" id="JAGYPE010000003">
    <property type="protein sequence ID" value="MBS4183648.1"/>
    <property type="molecule type" value="Genomic_DNA"/>
</dbReference>
<dbReference type="InterPro" id="IPR029044">
    <property type="entry name" value="Nucleotide-diphossugar_trans"/>
</dbReference>
<comment type="caution">
    <text evidence="6">The sequence shown here is derived from an EMBL/GenBank/DDBJ whole genome shotgun (WGS) entry which is preliminary data.</text>
</comment>
<feature type="domain" description="Glycosyltransferase 2-like" evidence="5">
    <location>
        <begin position="11"/>
        <end position="189"/>
    </location>
</feature>
<protein>
    <submittedName>
        <fullName evidence="6">Glycosyltransferase family 2 protein</fullName>
    </submittedName>
</protein>
<evidence type="ECO:0000256" key="2">
    <source>
        <dbReference type="ARBA" id="ARBA00006739"/>
    </source>
</evidence>
<accession>A0A942T1T5</accession>
<dbReference type="GO" id="GO:0016757">
    <property type="term" value="F:glycosyltransferase activity"/>
    <property type="evidence" value="ECO:0007669"/>
    <property type="project" value="UniProtKB-KW"/>
</dbReference>
<dbReference type="Gene3D" id="3.90.550.10">
    <property type="entry name" value="Spore Coat Polysaccharide Biosynthesis Protein SpsA, Chain A"/>
    <property type="match status" value="1"/>
</dbReference>
<proteinExistence type="inferred from homology"/>
<organism evidence="6">
    <name type="scientific">Neobacillus citreus</name>
    <dbReference type="NCBI Taxonomy" id="2833578"/>
    <lineage>
        <taxon>Bacteria</taxon>
        <taxon>Bacillati</taxon>
        <taxon>Bacillota</taxon>
        <taxon>Bacilli</taxon>
        <taxon>Bacillales</taxon>
        <taxon>Bacillaceae</taxon>
        <taxon>Neobacillus</taxon>
    </lineage>
</organism>
<evidence type="ECO:0000256" key="4">
    <source>
        <dbReference type="ARBA" id="ARBA00022679"/>
    </source>
</evidence>
<evidence type="ECO:0000259" key="5">
    <source>
        <dbReference type="Pfam" id="PF00535"/>
    </source>
</evidence>
<keyword evidence="3" id="KW-0328">Glycosyltransferase</keyword>
<name>A0A942T1T5_9BACI</name>
<dbReference type="PANTHER" id="PTHR43179">
    <property type="entry name" value="RHAMNOSYLTRANSFERASE WBBL"/>
    <property type="match status" value="1"/>
</dbReference>
<evidence type="ECO:0000256" key="3">
    <source>
        <dbReference type="ARBA" id="ARBA00022676"/>
    </source>
</evidence>
<dbReference type="InterPro" id="IPR001173">
    <property type="entry name" value="Glyco_trans_2-like"/>
</dbReference>